<protein>
    <submittedName>
        <fullName evidence="2">Uncharacterized protein</fullName>
    </submittedName>
</protein>
<organism evidence="2 3">
    <name type="scientific">Ensete ventricosum</name>
    <name type="common">Abyssinian banana</name>
    <name type="synonym">Musa ensete</name>
    <dbReference type="NCBI Taxonomy" id="4639"/>
    <lineage>
        <taxon>Eukaryota</taxon>
        <taxon>Viridiplantae</taxon>
        <taxon>Streptophyta</taxon>
        <taxon>Embryophyta</taxon>
        <taxon>Tracheophyta</taxon>
        <taxon>Spermatophyta</taxon>
        <taxon>Magnoliopsida</taxon>
        <taxon>Liliopsida</taxon>
        <taxon>Zingiberales</taxon>
        <taxon>Musaceae</taxon>
        <taxon>Ensete</taxon>
    </lineage>
</organism>
<feature type="region of interest" description="Disordered" evidence="1">
    <location>
        <begin position="1"/>
        <end position="50"/>
    </location>
</feature>
<feature type="compositionally biased region" description="Low complexity" evidence="1">
    <location>
        <begin position="9"/>
        <end position="25"/>
    </location>
</feature>
<evidence type="ECO:0000313" key="3">
    <source>
        <dbReference type="Proteomes" id="UP000287651"/>
    </source>
</evidence>
<evidence type="ECO:0000256" key="1">
    <source>
        <dbReference type="SAM" id="MobiDB-lite"/>
    </source>
</evidence>
<accession>A0A426YUY1</accession>
<evidence type="ECO:0000313" key="2">
    <source>
        <dbReference type="EMBL" id="RRT55528.1"/>
    </source>
</evidence>
<gene>
    <name evidence="2" type="ORF">B296_00027461</name>
</gene>
<sequence length="123" mass="13055">MRRPAHIGSASGKSLSRVGSSGSSSLNCCSEGPARRSRRGGGAQRDPFNAQVSAPSWFDSSVVEEFEPPLSLPSGGGFIHIRWVVGHTLDLTSGDTSSMAALNDRLLFVRLEWSITVRPDGVA</sequence>
<dbReference type="Proteomes" id="UP000287651">
    <property type="component" value="Unassembled WGS sequence"/>
</dbReference>
<comment type="caution">
    <text evidence="2">The sequence shown here is derived from an EMBL/GenBank/DDBJ whole genome shotgun (WGS) entry which is preliminary data.</text>
</comment>
<dbReference type="AlphaFoldDB" id="A0A426YUY1"/>
<name>A0A426YUY1_ENSVE</name>
<dbReference type="EMBL" id="AMZH03010049">
    <property type="protein sequence ID" value="RRT55528.1"/>
    <property type="molecule type" value="Genomic_DNA"/>
</dbReference>
<proteinExistence type="predicted"/>
<reference evidence="2 3" key="1">
    <citation type="journal article" date="2014" name="Agronomy (Basel)">
        <title>A Draft Genome Sequence for Ensete ventricosum, the Drought-Tolerant Tree Against Hunger.</title>
        <authorList>
            <person name="Harrison J."/>
            <person name="Moore K.A."/>
            <person name="Paszkiewicz K."/>
            <person name="Jones T."/>
            <person name="Grant M."/>
            <person name="Ambacheew D."/>
            <person name="Muzemil S."/>
            <person name="Studholme D.J."/>
        </authorList>
    </citation>
    <scope>NUCLEOTIDE SEQUENCE [LARGE SCALE GENOMIC DNA]</scope>
</reference>